<keyword evidence="3" id="KW-1185">Reference proteome</keyword>
<dbReference type="PANTHER" id="PTHR31757">
    <property type="entry name" value="SLL0781 PROTEIN"/>
    <property type="match status" value="1"/>
</dbReference>
<dbReference type="PANTHER" id="PTHR31757:SF0">
    <property type="entry name" value="SLL0781 PROTEIN"/>
    <property type="match status" value="1"/>
</dbReference>
<sequence>MTQTADTADSAQTAEAPRPPLPPFSLETAQQKVRMAEDAWNTRDPQRVALAYTPDSRWRNRSEFVRGRAQIRELLARKWTRELDYRLIKELWVHEGHRIAVRFAYEWHDDAGNWFRSYGNENWAFDAQGFMAERHASINDKPIRPHERLFHWPQGPRPVDHPGLSELGL</sequence>
<comment type="caution">
    <text evidence="2">The sequence shown here is derived from an EMBL/GenBank/DDBJ whole genome shotgun (WGS) entry which is preliminary data.</text>
</comment>
<evidence type="ECO:0000313" key="2">
    <source>
        <dbReference type="EMBL" id="MDC8786402.1"/>
    </source>
</evidence>
<dbReference type="RefSeq" id="WP_273597519.1">
    <property type="nucleotide sequence ID" value="NZ_JAQQXS010000013.1"/>
</dbReference>
<dbReference type="InterPro" id="IPR009783">
    <property type="entry name" value="DUF1348"/>
</dbReference>
<dbReference type="Proteomes" id="UP001219862">
    <property type="component" value="Unassembled WGS sequence"/>
</dbReference>
<gene>
    <name evidence="2" type="ORF">PRZ01_14525</name>
</gene>
<dbReference type="SUPFAM" id="SSF54427">
    <property type="entry name" value="NTF2-like"/>
    <property type="match status" value="1"/>
</dbReference>
<evidence type="ECO:0000256" key="1">
    <source>
        <dbReference type="SAM" id="MobiDB-lite"/>
    </source>
</evidence>
<accession>A0ABT5KU97</accession>
<organism evidence="2 3">
    <name type="scientific">Roseateles koreensis</name>
    <dbReference type="NCBI Taxonomy" id="2987526"/>
    <lineage>
        <taxon>Bacteria</taxon>
        <taxon>Pseudomonadati</taxon>
        <taxon>Pseudomonadota</taxon>
        <taxon>Betaproteobacteria</taxon>
        <taxon>Burkholderiales</taxon>
        <taxon>Sphaerotilaceae</taxon>
        <taxon>Roseateles</taxon>
    </lineage>
</organism>
<dbReference type="EMBL" id="JAQQXS010000013">
    <property type="protein sequence ID" value="MDC8786402.1"/>
    <property type="molecule type" value="Genomic_DNA"/>
</dbReference>
<evidence type="ECO:0000313" key="3">
    <source>
        <dbReference type="Proteomes" id="UP001219862"/>
    </source>
</evidence>
<protein>
    <submittedName>
        <fullName evidence="2">Nuclear transport factor 2 family protein</fullName>
    </submittedName>
</protein>
<reference evidence="2 3" key="1">
    <citation type="submission" date="2022-10" db="EMBL/GenBank/DDBJ databases">
        <title>paucibacter sp. hw8 Genome sequencing.</title>
        <authorList>
            <person name="Park S."/>
        </authorList>
    </citation>
    <scope>NUCLEOTIDE SEQUENCE [LARGE SCALE GENOMIC DNA]</scope>
    <source>
        <strain evidence="3">hw8</strain>
    </source>
</reference>
<feature type="region of interest" description="Disordered" evidence="1">
    <location>
        <begin position="1"/>
        <end position="25"/>
    </location>
</feature>
<dbReference type="Gene3D" id="3.10.450.50">
    <property type="match status" value="1"/>
</dbReference>
<feature type="compositionally biased region" description="Low complexity" evidence="1">
    <location>
        <begin position="1"/>
        <end position="14"/>
    </location>
</feature>
<proteinExistence type="predicted"/>
<dbReference type="Pfam" id="PF07080">
    <property type="entry name" value="DUF1348"/>
    <property type="match status" value="1"/>
</dbReference>
<dbReference type="InterPro" id="IPR032710">
    <property type="entry name" value="NTF2-like_dom_sf"/>
</dbReference>
<name>A0ABT5KU97_9BURK</name>